<feature type="transmembrane region" description="Helical" evidence="6">
    <location>
        <begin position="127"/>
        <end position="151"/>
    </location>
</feature>
<evidence type="ECO:0000313" key="8">
    <source>
        <dbReference type="EMBL" id="MDO7786805.1"/>
    </source>
</evidence>
<evidence type="ECO:0000256" key="1">
    <source>
        <dbReference type="ARBA" id="ARBA00004141"/>
    </source>
</evidence>
<feature type="region of interest" description="Disordered" evidence="5">
    <location>
        <begin position="1"/>
        <end position="20"/>
    </location>
</feature>
<sequence>MTDFKDKNLEEQPINPAKEENISDCSTAEVGVQEYANQAEEENYPPLSYYDIIYGVLFDPLKTMGRIAQNPPVGATFLIVIALALVELLTGLYTSAYGGTRNLGLEMGLPFTQAMIFSEALRAAAPVLAFLGTIFYFLKWFFYSALLHLLAEFYGGNGRAKTVFVMYGLAGLPGALLIPLEVLTTLAIPRMATVVNTIGGLIVLVWGIALLTIGIREAHKLSTGRALAVVFTPVVALIVVVVVTIVGALTALSSFIPSGW</sequence>
<keyword evidence="9" id="KW-1185">Reference proteome</keyword>
<dbReference type="RefSeq" id="WP_304541918.1">
    <property type="nucleotide sequence ID" value="NZ_JARPTC010000008.1"/>
</dbReference>
<evidence type="ECO:0000256" key="6">
    <source>
        <dbReference type="SAM" id="Phobius"/>
    </source>
</evidence>
<feature type="transmembrane region" description="Helical" evidence="6">
    <location>
        <begin position="227"/>
        <end position="256"/>
    </location>
</feature>
<evidence type="ECO:0000256" key="4">
    <source>
        <dbReference type="ARBA" id="ARBA00023136"/>
    </source>
</evidence>
<organism evidence="8 9">
    <name type="scientific">Desulforamulus aquiferis</name>
    <dbReference type="NCBI Taxonomy" id="1397668"/>
    <lineage>
        <taxon>Bacteria</taxon>
        <taxon>Bacillati</taxon>
        <taxon>Bacillota</taxon>
        <taxon>Clostridia</taxon>
        <taxon>Eubacteriales</taxon>
        <taxon>Peptococcaceae</taxon>
        <taxon>Desulforamulus</taxon>
    </lineage>
</organism>
<reference evidence="8" key="2">
    <citation type="submission" date="2023-03" db="EMBL/GenBank/DDBJ databases">
        <authorList>
            <person name="Zhang Z."/>
        </authorList>
    </citation>
    <scope>NUCLEOTIDE SEQUENCE</scope>
    <source>
        <strain evidence="8">DSA</strain>
    </source>
</reference>
<feature type="domain" description="Yip1" evidence="7">
    <location>
        <begin position="55"/>
        <end position="243"/>
    </location>
</feature>
<dbReference type="Pfam" id="PF04893">
    <property type="entry name" value="Yip1"/>
    <property type="match status" value="1"/>
</dbReference>
<evidence type="ECO:0000259" key="7">
    <source>
        <dbReference type="Pfam" id="PF04893"/>
    </source>
</evidence>
<keyword evidence="3 6" id="KW-1133">Transmembrane helix</keyword>
<dbReference type="Proteomes" id="UP001172911">
    <property type="component" value="Unassembled WGS sequence"/>
</dbReference>
<name>A0AAW7ZC41_9FIRM</name>
<reference evidence="8" key="1">
    <citation type="journal article" date="2023" name="J. Hazard. Mater.">
        <title>Anaerobic biodegradation of pyrene and benzo[a]pyrene by a new sulfate-reducing Desulforamulus aquiferis strain DSA.</title>
        <authorList>
            <person name="Zhang Z."/>
            <person name="Sun J."/>
            <person name="Gong X."/>
            <person name="Wang C."/>
            <person name="Wang H."/>
        </authorList>
    </citation>
    <scope>NUCLEOTIDE SEQUENCE</scope>
    <source>
        <strain evidence="8">DSA</strain>
    </source>
</reference>
<protein>
    <submittedName>
        <fullName evidence="8">Yip1 family protein</fullName>
    </submittedName>
</protein>
<accession>A0AAW7ZC41</accession>
<evidence type="ECO:0000256" key="5">
    <source>
        <dbReference type="SAM" id="MobiDB-lite"/>
    </source>
</evidence>
<evidence type="ECO:0000256" key="2">
    <source>
        <dbReference type="ARBA" id="ARBA00022692"/>
    </source>
</evidence>
<feature type="transmembrane region" description="Helical" evidence="6">
    <location>
        <begin position="163"/>
        <end position="188"/>
    </location>
</feature>
<feature type="transmembrane region" description="Helical" evidence="6">
    <location>
        <begin position="72"/>
        <end position="93"/>
    </location>
</feature>
<comment type="caution">
    <text evidence="8">The sequence shown here is derived from an EMBL/GenBank/DDBJ whole genome shotgun (WGS) entry which is preliminary data.</text>
</comment>
<dbReference type="GO" id="GO:0016020">
    <property type="term" value="C:membrane"/>
    <property type="evidence" value="ECO:0007669"/>
    <property type="project" value="UniProtKB-SubCell"/>
</dbReference>
<keyword evidence="2 6" id="KW-0812">Transmembrane</keyword>
<keyword evidence="4 6" id="KW-0472">Membrane</keyword>
<dbReference type="EMBL" id="JARPTC010000008">
    <property type="protein sequence ID" value="MDO7786805.1"/>
    <property type="molecule type" value="Genomic_DNA"/>
</dbReference>
<gene>
    <name evidence="8" type="ORF">P6N53_06170</name>
</gene>
<feature type="transmembrane region" description="Helical" evidence="6">
    <location>
        <begin position="194"/>
        <end position="215"/>
    </location>
</feature>
<comment type="subcellular location">
    <subcellularLocation>
        <location evidence="1">Membrane</location>
        <topology evidence="1">Multi-pass membrane protein</topology>
    </subcellularLocation>
</comment>
<proteinExistence type="predicted"/>
<dbReference type="AlphaFoldDB" id="A0AAW7ZC41"/>
<dbReference type="InterPro" id="IPR006977">
    <property type="entry name" value="Yip1_dom"/>
</dbReference>
<evidence type="ECO:0000256" key="3">
    <source>
        <dbReference type="ARBA" id="ARBA00022989"/>
    </source>
</evidence>
<evidence type="ECO:0000313" key="9">
    <source>
        <dbReference type="Proteomes" id="UP001172911"/>
    </source>
</evidence>
<feature type="compositionally biased region" description="Basic and acidic residues" evidence="5">
    <location>
        <begin position="1"/>
        <end position="10"/>
    </location>
</feature>